<feature type="active site" evidence="13">
    <location>
        <position position="17"/>
    </location>
</feature>
<dbReference type="HAMAP" id="MF_00047">
    <property type="entry name" value="Dala_Dala_lig"/>
    <property type="match status" value="1"/>
</dbReference>
<comment type="cofactor">
    <cofactor evidence="15">
        <name>Mg(2+)</name>
        <dbReference type="ChEBI" id="CHEBI:18420"/>
    </cofactor>
    <cofactor evidence="15">
        <name>Mn(2+)</name>
        <dbReference type="ChEBI" id="CHEBI:29035"/>
    </cofactor>
    <text evidence="15">Binds 2 magnesium or manganese ions per subunit.</text>
</comment>
<evidence type="ECO:0000313" key="19">
    <source>
        <dbReference type="Proteomes" id="UP000249341"/>
    </source>
</evidence>
<evidence type="ECO:0000256" key="11">
    <source>
        <dbReference type="ARBA" id="ARBA00023316"/>
    </source>
</evidence>
<dbReference type="Gene3D" id="3.40.50.20">
    <property type="match status" value="1"/>
</dbReference>
<dbReference type="Pfam" id="PF01820">
    <property type="entry name" value="Dala_Dala_lig_N"/>
    <property type="match status" value="1"/>
</dbReference>
<evidence type="ECO:0000256" key="12">
    <source>
        <dbReference type="HAMAP-Rule" id="MF_00047"/>
    </source>
</evidence>
<gene>
    <name evidence="12" type="primary">ddl</name>
    <name evidence="18" type="ORF">B0I29_10156</name>
</gene>
<dbReference type="PANTHER" id="PTHR23132">
    <property type="entry name" value="D-ALANINE--D-ALANINE LIGASE"/>
    <property type="match status" value="1"/>
</dbReference>
<feature type="binding site" evidence="14">
    <location>
        <begin position="176"/>
        <end position="178"/>
    </location>
    <ligand>
        <name>ATP</name>
        <dbReference type="ChEBI" id="CHEBI:30616"/>
    </ligand>
</feature>
<evidence type="ECO:0000256" key="3">
    <source>
        <dbReference type="ARBA" id="ARBA00022598"/>
    </source>
</evidence>
<comment type="subcellular location">
    <subcellularLocation>
        <location evidence="12">Cytoplasm</location>
    </subcellularLocation>
</comment>
<dbReference type="InterPro" id="IPR011761">
    <property type="entry name" value="ATP-grasp"/>
</dbReference>
<dbReference type="InterPro" id="IPR005905">
    <property type="entry name" value="D_ala_D_ala"/>
</dbReference>
<proteinExistence type="inferred from homology"/>
<dbReference type="InterPro" id="IPR011095">
    <property type="entry name" value="Dala_Dala_lig_C"/>
</dbReference>
<keyword evidence="4 15" id="KW-0479">Metal-binding</keyword>
<keyword evidence="7 15" id="KW-0460">Magnesium</keyword>
<dbReference type="SUPFAM" id="SSF52440">
    <property type="entry name" value="PreATP-grasp domain"/>
    <property type="match status" value="1"/>
</dbReference>
<dbReference type="AlphaFoldDB" id="A0A327ZLM4"/>
<feature type="binding site" evidence="15">
    <location>
        <position position="315"/>
    </location>
    <ligand>
        <name>Mg(2+)</name>
        <dbReference type="ChEBI" id="CHEBI:18420"/>
        <label>2</label>
    </ligand>
</feature>
<dbReference type="GO" id="GO:0071555">
    <property type="term" value="P:cell wall organization"/>
    <property type="evidence" value="ECO:0007669"/>
    <property type="project" value="UniProtKB-KW"/>
</dbReference>
<comment type="catalytic activity">
    <reaction evidence="12">
        <text>2 D-alanine + ATP = D-alanyl-D-alanine + ADP + phosphate + H(+)</text>
        <dbReference type="Rhea" id="RHEA:11224"/>
        <dbReference type="ChEBI" id="CHEBI:15378"/>
        <dbReference type="ChEBI" id="CHEBI:30616"/>
        <dbReference type="ChEBI" id="CHEBI:43474"/>
        <dbReference type="ChEBI" id="CHEBI:57416"/>
        <dbReference type="ChEBI" id="CHEBI:57822"/>
        <dbReference type="ChEBI" id="CHEBI:456216"/>
        <dbReference type="EC" id="6.3.2.4"/>
    </reaction>
</comment>
<evidence type="ECO:0000313" key="18">
    <source>
        <dbReference type="EMBL" id="RAK42926.1"/>
    </source>
</evidence>
<dbReference type="GO" id="GO:0005524">
    <property type="term" value="F:ATP binding"/>
    <property type="evidence" value="ECO:0007669"/>
    <property type="project" value="UniProtKB-UniRule"/>
</dbReference>
<dbReference type="GO" id="GO:0009252">
    <property type="term" value="P:peptidoglycan biosynthetic process"/>
    <property type="evidence" value="ECO:0007669"/>
    <property type="project" value="UniProtKB-UniRule"/>
</dbReference>
<evidence type="ECO:0000256" key="6">
    <source>
        <dbReference type="ARBA" id="ARBA00022840"/>
    </source>
</evidence>
<dbReference type="InterPro" id="IPR013815">
    <property type="entry name" value="ATP_grasp_subdomain_1"/>
</dbReference>
<dbReference type="PIRSF" id="PIRSF039102">
    <property type="entry name" value="Ddl/VanB"/>
    <property type="match status" value="1"/>
</dbReference>
<dbReference type="Pfam" id="PF07478">
    <property type="entry name" value="Dala_Dala_lig_C"/>
    <property type="match status" value="1"/>
</dbReference>
<feature type="binding site" evidence="14">
    <location>
        <begin position="184"/>
        <end position="185"/>
    </location>
    <ligand>
        <name>ATP</name>
        <dbReference type="ChEBI" id="CHEBI:30616"/>
    </ligand>
</feature>
<dbReference type="Gene3D" id="3.30.1490.20">
    <property type="entry name" value="ATP-grasp fold, A domain"/>
    <property type="match status" value="1"/>
</dbReference>
<dbReference type="GO" id="GO:0008716">
    <property type="term" value="F:D-alanine-D-alanine ligase activity"/>
    <property type="evidence" value="ECO:0007669"/>
    <property type="project" value="UniProtKB-UniRule"/>
</dbReference>
<feature type="active site" evidence="13">
    <location>
        <position position="326"/>
    </location>
</feature>
<comment type="function">
    <text evidence="12">Cell wall formation.</text>
</comment>
<dbReference type="InterPro" id="IPR011127">
    <property type="entry name" value="Dala_Dala_lig_N"/>
</dbReference>
<dbReference type="Proteomes" id="UP000249341">
    <property type="component" value="Unassembled WGS sequence"/>
</dbReference>
<keyword evidence="9 12" id="KW-0573">Peptidoglycan synthesis</keyword>
<dbReference type="EC" id="6.3.2.4" evidence="12"/>
<feature type="binding site" evidence="14">
    <location>
        <begin position="314"/>
        <end position="315"/>
    </location>
    <ligand>
        <name>ATP</name>
        <dbReference type="ChEBI" id="CHEBI:30616"/>
    </ligand>
</feature>
<feature type="binding site" evidence="15">
    <location>
        <position position="317"/>
    </location>
    <ligand>
        <name>Mg(2+)</name>
        <dbReference type="ChEBI" id="CHEBI:18420"/>
        <label>2</label>
    </ligand>
</feature>
<dbReference type="OrthoDB" id="9813261at2"/>
<evidence type="ECO:0000256" key="16">
    <source>
        <dbReference type="PROSITE-ProRule" id="PRU00409"/>
    </source>
</evidence>
<keyword evidence="8 12" id="KW-0133">Cell shape</keyword>
<dbReference type="InterPro" id="IPR000291">
    <property type="entry name" value="D-Ala_lig_Van_CS"/>
</dbReference>
<evidence type="ECO:0000256" key="15">
    <source>
        <dbReference type="PIRSR" id="PIRSR039102-3"/>
    </source>
</evidence>
<dbReference type="PANTHER" id="PTHR23132:SF25">
    <property type="entry name" value="D-ALANINE--D-ALANINE LIGASE A"/>
    <property type="match status" value="1"/>
</dbReference>
<feature type="binding site" evidence="15">
    <location>
        <position position="315"/>
    </location>
    <ligand>
        <name>Mg(2+)</name>
        <dbReference type="ChEBI" id="CHEBI:18420"/>
        <label>1</label>
    </ligand>
</feature>
<keyword evidence="5 14" id="KW-0547">Nucleotide-binding</keyword>
<comment type="pathway">
    <text evidence="12">Cell wall biogenesis; peptidoglycan biosynthesis.</text>
</comment>
<dbReference type="PROSITE" id="PS00843">
    <property type="entry name" value="DALA_DALA_LIGASE_1"/>
    <property type="match status" value="1"/>
</dbReference>
<evidence type="ECO:0000256" key="7">
    <source>
        <dbReference type="ARBA" id="ARBA00022842"/>
    </source>
</evidence>
<keyword evidence="11 12" id="KW-0961">Cell wall biogenesis/degradation</keyword>
<dbReference type="PROSITE" id="PS50975">
    <property type="entry name" value="ATP_GRASP"/>
    <property type="match status" value="1"/>
</dbReference>
<dbReference type="NCBIfam" id="TIGR01205">
    <property type="entry name" value="D_ala_D_alaTIGR"/>
    <property type="match status" value="1"/>
</dbReference>
<keyword evidence="3 12" id="KW-0436">Ligase</keyword>
<feature type="active site" evidence="13">
    <location>
        <position position="184"/>
    </location>
</feature>
<dbReference type="GO" id="GO:0046872">
    <property type="term" value="F:metal ion binding"/>
    <property type="evidence" value="ECO:0007669"/>
    <property type="project" value="UniProtKB-KW"/>
</dbReference>
<evidence type="ECO:0000256" key="14">
    <source>
        <dbReference type="PIRSR" id="PIRSR039102-2"/>
    </source>
</evidence>
<evidence type="ECO:0000256" key="13">
    <source>
        <dbReference type="PIRSR" id="PIRSR039102-1"/>
    </source>
</evidence>
<accession>A0A327ZLM4</accession>
<feature type="binding site" evidence="15">
    <location>
        <position position="299"/>
    </location>
    <ligand>
        <name>Mg(2+)</name>
        <dbReference type="ChEBI" id="CHEBI:18420"/>
        <label>1</label>
    </ligand>
</feature>
<evidence type="ECO:0000256" key="10">
    <source>
        <dbReference type="ARBA" id="ARBA00023211"/>
    </source>
</evidence>
<dbReference type="Gene3D" id="3.30.470.20">
    <property type="entry name" value="ATP-grasp fold, B domain"/>
    <property type="match status" value="1"/>
</dbReference>
<reference evidence="18 19" key="1">
    <citation type="submission" date="2018-06" db="EMBL/GenBank/DDBJ databases">
        <title>Genomic Encyclopedia of Type Strains, Phase III (KMG-III): the genomes of soil and plant-associated and newly described type strains.</title>
        <authorList>
            <person name="Whitman W."/>
        </authorList>
    </citation>
    <scope>NUCLEOTIDE SEQUENCE [LARGE SCALE GENOMIC DNA]</scope>
    <source>
        <strain evidence="18 19">CGMCC 4.7090</strain>
    </source>
</reference>
<keyword evidence="6 16" id="KW-0067">ATP-binding</keyword>
<evidence type="ECO:0000256" key="2">
    <source>
        <dbReference type="ARBA" id="ARBA00010871"/>
    </source>
</evidence>
<dbReference type="GO" id="GO:0005829">
    <property type="term" value="C:cytosol"/>
    <property type="evidence" value="ECO:0007669"/>
    <property type="project" value="TreeGrafter"/>
</dbReference>
<comment type="cofactor">
    <cofactor evidence="1">
        <name>Mn(2+)</name>
        <dbReference type="ChEBI" id="CHEBI:29035"/>
    </cofactor>
</comment>
<organism evidence="18 19">
    <name type="scientific">Actinoplanes lutulentus</name>
    <dbReference type="NCBI Taxonomy" id="1287878"/>
    <lineage>
        <taxon>Bacteria</taxon>
        <taxon>Bacillati</taxon>
        <taxon>Actinomycetota</taxon>
        <taxon>Actinomycetes</taxon>
        <taxon>Micromonosporales</taxon>
        <taxon>Micromonosporaceae</taxon>
        <taxon>Actinoplanes</taxon>
    </lineage>
</organism>
<comment type="caution">
    <text evidence="18">The sequence shown here is derived from an EMBL/GenBank/DDBJ whole genome shotgun (WGS) entry which is preliminary data.</text>
</comment>
<dbReference type="UniPathway" id="UPA00219"/>
<keyword evidence="12" id="KW-0963">Cytoplasm</keyword>
<dbReference type="InterPro" id="IPR016185">
    <property type="entry name" value="PreATP-grasp_dom_sf"/>
</dbReference>
<dbReference type="GO" id="GO:0008360">
    <property type="term" value="P:regulation of cell shape"/>
    <property type="evidence" value="ECO:0007669"/>
    <property type="project" value="UniProtKB-KW"/>
</dbReference>
<dbReference type="SUPFAM" id="SSF56059">
    <property type="entry name" value="Glutathione synthetase ATP-binding domain-like"/>
    <property type="match status" value="1"/>
</dbReference>
<protein>
    <recommendedName>
        <fullName evidence="12">D-alanine--D-alanine ligase</fullName>
        <ecNumber evidence="12">6.3.2.4</ecNumber>
    </recommendedName>
    <alternativeName>
        <fullName evidence="12">D-Ala-D-Ala ligase</fullName>
    </alternativeName>
    <alternativeName>
        <fullName evidence="12">D-alanylalanine synthetase</fullName>
    </alternativeName>
</protein>
<dbReference type="EMBL" id="QLMJ01000001">
    <property type="protein sequence ID" value="RAK42926.1"/>
    <property type="molecule type" value="Genomic_DNA"/>
</dbReference>
<evidence type="ECO:0000259" key="17">
    <source>
        <dbReference type="PROSITE" id="PS50975"/>
    </source>
</evidence>
<dbReference type="NCBIfam" id="NF002528">
    <property type="entry name" value="PRK01966.1-4"/>
    <property type="match status" value="1"/>
</dbReference>
<feature type="binding site" evidence="14">
    <location>
        <begin position="214"/>
        <end position="221"/>
    </location>
    <ligand>
        <name>ATP</name>
        <dbReference type="ChEBI" id="CHEBI:30616"/>
    </ligand>
</feature>
<evidence type="ECO:0000256" key="8">
    <source>
        <dbReference type="ARBA" id="ARBA00022960"/>
    </source>
</evidence>
<dbReference type="RefSeq" id="WP_111646759.1">
    <property type="nucleotide sequence ID" value="NZ_JACHWI010000001.1"/>
</dbReference>
<evidence type="ECO:0000256" key="1">
    <source>
        <dbReference type="ARBA" id="ARBA00001936"/>
    </source>
</evidence>
<comment type="similarity">
    <text evidence="2 12">Belongs to the D-alanine--D-alanine ligase family.</text>
</comment>
<keyword evidence="19" id="KW-1185">Reference proteome</keyword>
<name>A0A327ZLM4_9ACTN</name>
<evidence type="ECO:0000256" key="4">
    <source>
        <dbReference type="ARBA" id="ARBA00022723"/>
    </source>
</evidence>
<feature type="binding site" evidence="14">
    <location>
        <position position="136"/>
    </location>
    <ligand>
        <name>ATP</name>
        <dbReference type="ChEBI" id="CHEBI:30616"/>
    </ligand>
</feature>
<evidence type="ECO:0000256" key="5">
    <source>
        <dbReference type="ARBA" id="ARBA00022741"/>
    </source>
</evidence>
<evidence type="ECO:0000256" key="9">
    <source>
        <dbReference type="ARBA" id="ARBA00022984"/>
    </source>
</evidence>
<keyword evidence="10 15" id="KW-0464">Manganese</keyword>
<sequence>MTSAVTVAVIFGGRSAEHDVSCKSAASVLRFLDRTRYTVVPIRITIDGIWLVGTDRPGQQVDVDALHTMTPEDPHQTATPIESMFAALTALREVDVVLPCLHGPYGEDGTLQSVLEFAGIPYVGSGVLASATSMDKEFTKKILAAEGIAVADGVVLRHVGDIVTETDRVRLGLPVFVKPARGGSSIGVSVVRDWVELDAAVAEARRTDTKVLVEAAVPGREVDVGVLEQPGGVIEAGPTLEIGVGSQRAFFDYEAKYREGQGTTFTIPADLDAATTEALELTALRVFRALGCAGLLRVDFFLPVIDGRMVPTVNEVNTMPGLTAMSQFPRMWQAAGTSYPDLLDLLLRTALHVPADLARS</sequence>
<feature type="domain" description="ATP-grasp" evidence="17">
    <location>
        <begin position="140"/>
        <end position="348"/>
    </location>
</feature>